<evidence type="ECO:0000256" key="1">
    <source>
        <dbReference type="SAM" id="Coils"/>
    </source>
</evidence>
<accession>A0A1G7S6A3</accession>
<dbReference type="AlphaFoldDB" id="A0A1G7S6A3"/>
<gene>
    <name evidence="2" type="ORF">SAMN04489759_105103</name>
</gene>
<dbReference type="EMBL" id="FNBP01000005">
    <property type="protein sequence ID" value="SDG18528.1"/>
    <property type="molecule type" value="Genomic_DNA"/>
</dbReference>
<organism evidence="2 3">
    <name type="scientific">Sulfitobacter delicatus</name>
    <dbReference type="NCBI Taxonomy" id="218672"/>
    <lineage>
        <taxon>Bacteria</taxon>
        <taxon>Pseudomonadati</taxon>
        <taxon>Pseudomonadota</taxon>
        <taxon>Alphaproteobacteria</taxon>
        <taxon>Rhodobacterales</taxon>
        <taxon>Roseobacteraceae</taxon>
        <taxon>Sulfitobacter</taxon>
    </lineage>
</organism>
<dbReference type="Proteomes" id="UP000199399">
    <property type="component" value="Unassembled WGS sequence"/>
</dbReference>
<dbReference type="OrthoDB" id="8451446at2"/>
<dbReference type="RefSeq" id="WP_040172122.1">
    <property type="nucleotide sequence ID" value="NZ_FNBP01000005.1"/>
</dbReference>
<reference evidence="3" key="1">
    <citation type="submission" date="2016-10" db="EMBL/GenBank/DDBJ databases">
        <authorList>
            <person name="Varghese N."/>
            <person name="Submissions S."/>
        </authorList>
    </citation>
    <scope>NUCLEOTIDE SEQUENCE [LARGE SCALE GENOMIC DNA]</scope>
    <source>
        <strain evidence="3">DSM 16477</strain>
    </source>
</reference>
<keyword evidence="3" id="KW-1185">Reference proteome</keyword>
<dbReference type="STRING" id="218672.SAMN04489759_105103"/>
<name>A0A1G7S6A3_9RHOB</name>
<sequence>MEVNLKDILTWGGMAIGLVAQWFHLKGRVAILETKQEIQKEHHEESMSRITRSLERIERKLDDKADK</sequence>
<protein>
    <submittedName>
        <fullName evidence="2">Uncharacterized protein</fullName>
    </submittedName>
</protein>
<evidence type="ECO:0000313" key="3">
    <source>
        <dbReference type="Proteomes" id="UP000199399"/>
    </source>
</evidence>
<proteinExistence type="predicted"/>
<keyword evidence="1" id="KW-0175">Coiled coil</keyword>
<feature type="coiled-coil region" evidence="1">
    <location>
        <begin position="40"/>
        <end position="67"/>
    </location>
</feature>
<evidence type="ECO:0000313" key="2">
    <source>
        <dbReference type="EMBL" id="SDG18528.1"/>
    </source>
</evidence>